<comment type="similarity">
    <text evidence="6">Belongs to the ABC-4 integral membrane protein family.</text>
</comment>
<evidence type="ECO:0000313" key="11">
    <source>
        <dbReference type="Proteomes" id="UP000230790"/>
    </source>
</evidence>
<dbReference type="GO" id="GO:0005886">
    <property type="term" value="C:plasma membrane"/>
    <property type="evidence" value="ECO:0007669"/>
    <property type="project" value="UniProtKB-SubCell"/>
</dbReference>
<feature type="domain" description="MacB-like periplasmic core" evidence="9">
    <location>
        <begin position="20"/>
        <end position="227"/>
    </location>
</feature>
<dbReference type="Pfam" id="PF02687">
    <property type="entry name" value="FtsX"/>
    <property type="match status" value="2"/>
</dbReference>
<evidence type="ECO:0000256" key="3">
    <source>
        <dbReference type="ARBA" id="ARBA00022692"/>
    </source>
</evidence>
<feature type="transmembrane region" description="Helical" evidence="7">
    <location>
        <begin position="724"/>
        <end position="748"/>
    </location>
</feature>
<feature type="domain" description="ABC3 transporter permease C-terminal" evidence="8">
    <location>
        <begin position="681"/>
        <end position="800"/>
    </location>
</feature>
<comment type="subcellular location">
    <subcellularLocation>
        <location evidence="1">Cell membrane</location>
        <topology evidence="1">Multi-pass membrane protein</topology>
    </subcellularLocation>
</comment>
<keyword evidence="3 7" id="KW-0812">Transmembrane</keyword>
<evidence type="ECO:0000256" key="7">
    <source>
        <dbReference type="SAM" id="Phobius"/>
    </source>
</evidence>
<dbReference type="EMBL" id="PGTN01000013">
    <property type="protein sequence ID" value="PJF48476.1"/>
    <property type="molecule type" value="Genomic_DNA"/>
</dbReference>
<name>A0A2M8QF88_9CHLR</name>
<evidence type="ECO:0000259" key="9">
    <source>
        <dbReference type="Pfam" id="PF12704"/>
    </source>
</evidence>
<dbReference type="InterPro" id="IPR050250">
    <property type="entry name" value="Macrolide_Exporter_MacB"/>
</dbReference>
<feature type="transmembrane region" description="Helical" evidence="7">
    <location>
        <begin position="257"/>
        <end position="284"/>
    </location>
</feature>
<dbReference type="AlphaFoldDB" id="A0A2M8QF88"/>
<dbReference type="PANTHER" id="PTHR30572:SF4">
    <property type="entry name" value="ABC TRANSPORTER PERMEASE YTRF"/>
    <property type="match status" value="1"/>
</dbReference>
<dbReference type="Pfam" id="PF12704">
    <property type="entry name" value="MacB_PCD"/>
    <property type="match status" value="2"/>
</dbReference>
<organism evidence="10 11">
    <name type="scientific">Candidatus Thermofonsia Clade 3 bacterium</name>
    <dbReference type="NCBI Taxonomy" id="2364212"/>
    <lineage>
        <taxon>Bacteria</taxon>
        <taxon>Bacillati</taxon>
        <taxon>Chloroflexota</taxon>
        <taxon>Candidatus Thermofontia</taxon>
        <taxon>Candidatus Thermofonsia Clade 3</taxon>
    </lineage>
</organism>
<feature type="domain" description="MacB-like periplasmic core" evidence="9">
    <location>
        <begin position="440"/>
        <end position="645"/>
    </location>
</feature>
<evidence type="ECO:0000256" key="5">
    <source>
        <dbReference type="ARBA" id="ARBA00023136"/>
    </source>
</evidence>
<evidence type="ECO:0000256" key="4">
    <source>
        <dbReference type="ARBA" id="ARBA00022989"/>
    </source>
</evidence>
<comment type="caution">
    <text evidence="10">The sequence shown here is derived from an EMBL/GenBank/DDBJ whole genome shotgun (WGS) entry which is preliminary data.</text>
</comment>
<keyword evidence="5 7" id="KW-0472">Membrane</keyword>
<feature type="transmembrane region" description="Helical" evidence="7">
    <location>
        <begin position="768"/>
        <end position="794"/>
    </location>
</feature>
<feature type="transmembrane region" description="Helical" evidence="7">
    <location>
        <begin position="439"/>
        <end position="459"/>
    </location>
</feature>
<feature type="transmembrane region" description="Helical" evidence="7">
    <location>
        <begin position="355"/>
        <end position="379"/>
    </location>
</feature>
<keyword evidence="4 7" id="KW-1133">Transmembrane helix</keyword>
<dbReference type="Proteomes" id="UP000230790">
    <property type="component" value="Unassembled WGS sequence"/>
</dbReference>
<gene>
    <name evidence="10" type="ORF">CUN48_03175</name>
</gene>
<evidence type="ECO:0000256" key="6">
    <source>
        <dbReference type="ARBA" id="ARBA00038076"/>
    </source>
</evidence>
<protein>
    <submittedName>
        <fullName evidence="10">ABC transporter permease</fullName>
    </submittedName>
</protein>
<dbReference type="InterPro" id="IPR025857">
    <property type="entry name" value="MacB_PCD"/>
</dbReference>
<evidence type="ECO:0000313" key="10">
    <source>
        <dbReference type="EMBL" id="PJF48476.1"/>
    </source>
</evidence>
<evidence type="ECO:0000259" key="8">
    <source>
        <dbReference type="Pfam" id="PF02687"/>
    </source>
</evidence>
<dbReference type="PANTHER" id="PTHR30572">
    <property type="entry name" value="MEMBRANE COMPONENT OF TRANSPORTER-RELATED"/>
    <property type="match status" value="1"/>
</dbReference>
<dbReference type="InterPro" id="IPR003838">
    <property type="entry name" value="ABC3_permease_C"/>
</dbReference>
<feature type="transmembrane region" description="Helical" evidence="7">
    <location>
        <begin position="305"/>
        <end position="335"/>
    </location>
</feature>
<feature type="domain" description="ABC3 transporter permease C-terminal" evidence="8">
    <location>
        <begin position="264"/>
        <end position="381"/>
    </location>
</feature>
<accession>A0A2M8QF88</accession>
<dbReference type="GO" id="GO:0022857">
    <property type="term" value="F:transmembrane transporter activity"/>
    <property type="evidence" value="ECO:0007669"/>
    <property type="project" value="TreeGrafter"/>
</dbReference>
<reference evidence="10 11" key="1">
    <citation type="submission" date="2017-11" db="EMBL/GenBank/DDBJ databases">
        <title>Evolution of Phototrophy in the Chloroflexi Phylum Driven by Horizontal Gene Transfer.</title>
        <authorList>
            <person name="Ward L.M."/>
            <person name="Hemp J."/>
            <person name="Shih P.M."/>
            <person name="Mcglynn S.E."/>
            <person name="Fischer W."/>
        </authorList>
    </citation>
    <scope>NUCLEOTIDE SEQUENCE [LARGE SCALE GENOMIC DNA]</scope>
    <source>
        <strain evidence="10">JP3_7</strain>
    </source>
</reference>
<evidence type="ECO:0000256" key="2">
    <source>
        <dbReference type="ARBA" id="ARBA00022475"/>
    </source>
</evidence>
<proteinExistence type="inferred from homology"/>
<feature type="transmembrane region" description="Helical" evidence="7">
    <location>
        <begin position="674"/>
        <end position="703"/>
    </location>
</feature>
<evidence type="ECO:0000256" key="1">
    <source>
        <dbReference type="ARBA" id="ARBA00004651"/>
    </source>
</evidence>
<keyword evidence="2" id="KW-1003">Cell membrane</keyword>
<sequence length="808" mass="88628">MFAPRWRKVMRDLWLNKTRTLLVILSIAVGVFAVGAVIGARTILARDLQAQYAATNEASMSIAASGLDEQFVRSIARMPEVADAQGRAVYVLRVRLGESRSNLILYAHWDFDDIRLDRFRHEQGPRTPPRREMLLERSALRLFHKQIGDTLTVELPDGKTREIRIAGTVFDVNAPPVTFANFGSAYITPDTLEWLGFPRAYTEMRVRVAANPTDRAHIQRVADAIKKRVEDSGRIFFSANIPQTPGQHYAHDQIQSLSLILVALGALALFLSAFLVINTTTAILAQQIKQIGIMKSIGARTPQLVGMYLTNVAAFGWVSLVVAVPLGVLGAVGLVSFVANLLNFDVLTVIPPLPVVLIQIAVGLALPLLASLAPILAGVRMTVREAITSTGISDDTPGHHNPRIDALKQRLAGVVFIERWLSRPFLLSIRNTFRRKSRLALTLGTLTLASAIFVSVFTVRDSLNRTLATSLRYWQYDIEVNLRRFHGEDKVLSQMRQVSGVAYAEAWGTGSARRIREDGSESRSISVIAPPADSRLIQPVMIQGRWLSPDDTHAVVINADTLADEPDIRIGDTITLKFGARRVPVQVVGVTQSTLTGQIRNPRALYMNLTGYRNAFTIGRQVRNVVVVTTEHDAASQSAVARAIEAHFRAVDMPVDTTETLSERREQITFQFDILIVFLLIMAALLAAVGGLGLAGTMSINVLERTREIGVMRAIGASDSAIRRIIIGEGVVIGALSWAFGALLALPISKLLCDAVGMAFLRRTLDFAYSLEGVGVWFVAVLAVAAASSFLPAWRASRLTVREVLAYE</sequence>